<keyword evidence="15" id="KW-0234">DNA repair</keyword>
<dbReference type="GO" id="GO:0003677">
    <property type="term" value="F:DNA binding"/>
    <property type="evidence" value="ECO:0007669"/>
    <property type="project" value="InterPro"/>
</dbReference>
<accession>A0A382D4T2</accession>
<evidence type="ECO:0000256" key="3">
    <source>
        <dbReference type="ARBA" id="ARBA00012417"/>
    </source>
</evidence>
<dbReference type="Pfam" id="PF14520">
    <property type="entry name" value="HHH_5"/>
    <property type="match status" value="1"/>
</dbReference>
<dbReference type="PRINTS" id="PR00870">
    <property type="entry name" value="DNAPOLXBETA"/>
</dbReference>
<dbReference type="EC" id="2.7.7.7" evidence="3"/>
<feature type="domain" description="DNA-directed DNA polymerase X" evidence="23">
    <location>
        <begin position="1"/>
        <end position="328"/>
    </location>
</feature>
<feature type="domain" description="Helix-hairpin-helix DNA-binding motif class 1" evidence="22">
    <location>
        <begin position="52"/>
        <end position="71"/>
    </location>
</feature>
<dbReference type="SUPFAM" id="SSF158702">
    <property type="entry name" value="Sec63 N-terminal domain-like"/>
    <property type="match status" value="1"/>
</dbReference>
<dbReference type="PANTHER" id="PTHR11276">
    <property type="entry name" value="DNA POLYMERASE TYPE-X FAMILY MEMBER"/>
    <property type="match status" value="1"/>
</dbReference>
<evidence type="ECO:0000259" key="22">
    <source>
        <dbReference type="SMART" id="SM00278"/>
    </source>
</evidence>
<dbReference type="PANTHER" id="PTHR11276:SF28">
    <property type="entry name" value="DNA POLYMERASE LAMBDA"/>
    <property type="match status" value="1"/>
</dbReference>
<proteinExistence type="predicted"/>
<keyword evidence="14" id="KW-0915">Sodium</keyword>
<dbReference type="AlphaFoldDB" id="A0A382D4T2"/>
<evidence type="ECO:0000256" key="15">
    <source>
        <dbReference type="ARBA" id="ARBA00023204"/>
    </source>
</evidence>
<dbReference type="Pfam" id="PF14716">
    <property type="entry name" value="HHH_8"/>
    <property type="match status" value="1"/>
</dbReference>
<evidence type="ECO:0000256" key="20">
    <source>
        <dbReference type="ARBA" id="ARBA00045548"/>
    </source>
</evidence>
<keyword evidence="13" id="KW-0239">DNA-directed DNA polymerase</keyword>
<evidence type="ECO:0000256" key="16">
    <source>
        <dbReference type="ARBA" id="ARBA00035717"/>
    </source>
</evidence>
<dbReference type="Gene3D" id="1.10.150.110">
    <property type="entry name" value="DNA polymerase beta, N-terminal domain-like"/>
    <property type="match status" value="1"/>
</dbReference>
<dbReference type="EMBL" id="UINC01037591">
    <property type="protein sequence ID" value="SVB33315.1"/>
    <property type="molecule type" value="Genomic_DNA"/>
</dbReference>
<comment type="function">
    <text evidence="20">Repair polymerase that plays a key role in base-excision repair. During this process, the damaged base is excised by specific DNA glycosylases, the DNA backbone is nicked at the abasic site by an apurinic/apyrimidic (AP) endonuclease, and POLB removes 5'-deoxyribose-phosphate from the preincised AP site acting as a 5'-deoxyribose-phosphate lyase (5'-dRP lyase); through its DNA polymerase activity, it adds one nucleotide to the 3' end of the arising single-nucleotide gap. Conducts 'gap-filling' DNA synthesis in a stepwise distributive fashion rather than in a processive fashion as for other DNA polymerases. It is also able to cleave sugar-phosphate bonds 3' to an intact AP site, acting as an AP lyase.</text>
</comment>
<dbReference type="InterPro" id="IPR002054">
    <property type="entry name" value="DNA-dir_DNA_pol_X"/>
</dbReference>
<feature type="domain" description="Helix-hairpin-helix DNA-binding motif class 1" evidence="22">
    <location>
        <begin position="127"/>
        <end position="146"/>
    </location>
</feature>
<dbReference type="GO" id="GO:0003887">
    <property type="term" value="F:DNA-directed DNA polymerase activity"/>
    <property type="evidence" value="ECO:0007669"/>
    <property type="project" value="UniProtKB-KW"/>
</dbReference>
<organism evidence="24">
    <name type="scientific">marine metagenome</name>
    <dbReference type="NCBI Taxonomy" id="408172"/>
    <lineage>
        <taxon>unclassified sequences</taxon>
        <taxon>metagenomes</taxon>
        <taxon>ecological metagenomes</taxon>
    </lineage>
</organism>
<comment type="catalytic activity">
    <reaction evidence="21">
        <text>DNA(n) + a 2'-deoxyribonucleoside 5'-triphosphate = DNA(n+1) + diphosphate</text>
        <dbReference type="Rhea" id="RHEA:22508"/>
        <dbReference type="Rhea" id="RHEA-COMP:17339"/>
        <dbReference type="Rhea" id="RHEA-COMP:17340"/>
        <dbReference type="ChEBI" id="CHEBI:33019"/>
        <dbReference type="ChEBI" id="CHEBI:61560"/>
        <dbReference type="ChEBI" id="CHEBI:173112"/>
        <dbReference type="EC" id="2.7.7.7"/>
    </reaction>
</comment>
<dbReference type="InterPro" id="IPR016195">
    <property type="entry name" value="Pol/histidinol_Pase-like"/>
</dbReference>
<evidence type="ECO:0000256" key="19">
    <source>
        <dbReference type="ARBA" id="ARBA00044678"/>
    </source>
</evidence>
<dbReference type="InterPro" id="IPR010996">
    <property type="entry name" value="HHH_MUS81"/>
</dbReference>
<dbReference type="GO" id="GO:0140078">
    <property type="term" value="F:class I DNA-(apurinic or apyrimidinic site) endonuclease activity"/>
    <property type="evidence" value="ECO:0007669"/>
    <property type="project" value="UniProtKB-EC"/>
</dbReference>
<gene>
    <name evidence="24" type="ORF">METZ01_LOCUS186169</name>
</gene>
<keyword evidence="12" id="KW-0832">Ubl conjugation</keyword>
<dbReference type="EC" id="4.2.99.18" evidence="4"/>
<keyword evidence="9" id="KW-0548">Nucleotidyltransferase</keyword>
<dbReference type="SMART" id="SM00278">
    <property type="entry name" value="HhH1"/>
    <property type="match status" value="3"/>
</dbReference>
<sequence>VDNIEIAAILEELADLLEIKGSNPFRIRAYRNAVRTIGGLTFPLSSMVAKEEDLTDLPAVGKDISSHIVELVRTGRLGRLEEVAGEVPRSLGQLVKLDGVGPKKAKKLWESLGVTTVDELEMALVGGRVEDLEGFGATSAAKIVRAIQDFRRYSDRFLISQVDGLIRAFLEYMREAPTVQRIEVAGSYRRRQETIGDVDILAQAELPARDIMERFTTFNAVERIVSAGETRGSVVLRSGLEVDLRIIPEVSFGAALHYFTGSKEHNVALRHLARRKGLRVNEYGVFRIPKGADPTEATNDIGKRIAGKTEESVFEAVGVTWISPLLRENRGELDVAREGSVPDLLTLDDIQADLHMHSTWSDGKFSIEDMARACQARGYGYLAISDHSPALA</sequence>
<dbReference type="Gene3D" id="3.30.210.10">
    <property type="entry name" value="DNA polymerase, thumb domain"/>
    <property type="match status" value="1"/>
</dbReference>
<dbReference type="SUPFAM" id="SSF47802">
    <property type="entry name" value="DNA polymerase beta, N-terminal domain-like"/>
    <property type="match status" value="1"/>
</dbReference>
<dbReference type="SUPFAM" id="SSF89550">
    <property type="entry name" value="PHP domain-like"/>
    <property type="match status" value="1"/>
</dbReference>
<dbReference type="InterPro" id="IPR027421">
    <property type="entry name" value="DNA_pol_lamdba_lyase_dom_sf"/>
</dbReference>
<evidence type="ECO:0000256" key="4">
    <source>
        <dbReference type="ARBA" id="ARBA00012720"/>
    </source>
</evidence>
<evidence type="ECO:0000259" key="23">
    <source>
        <dbReference type="SMART" id="SM00483"/>
    </source>
</evidence>
<keyword evidence="11" id="KW-0227">DNA damage</keyword>
<evidence type="ECO:0000256" key="10">
    <source>
        <dbReference type="ARBA" id="ARBA00022705"/>
    </source>
</evidence>
<evidence type="ECO:0000256" key="9">
    <source>
        <dbReference type="ARBA" id="ARBA00022695"/>
    </source>
</evidence>
<keyword evidence="10" id="KW-0235">DNA replication</keyword>
<dbReference type="InterPro" id="IPR003583">
    <property type="entry name" value="Hlx-hairpin-Hlx_DNA-bd_motif"/>
</dbReference>
<dbReference type="Pfam" id="PF14791">
    <property type="entry name" value="DNA_pol_B_thumb"/>
    <property type="match status" value="1"/>
</dbReference>
<evidence type="ECO:0000256" key="21">
    <source>
        <dbReference type="ARBA" id="ARBA00049244"/>
    </source>
</evidence>
<evidence type="ECO:0000256" key="14">
    <source>
        <dbReference type="ARBA" id="ARBA00023053"/>
    </source>
</evidence>
<evidence type="ECO:0000313" key="24">
    <source>
        <dbReference type="EMBL" id="SVB33315.1"/>
    </source>
</evidence>
<dbReference type="InterPro" id="IPR002008">
    <property type="entry name" value="DNA_pol_X_beta-like"/>
</dbReference>
<name>A0A382D4T2_9ZZZZ</name>
<evidence type="ECO:0000256" key="13">
    <source>
        <dbReference type="ARBA" id="ARBA00022932"/>
    </source>
</evidence>
<evidence type="ECO:0000256" key="12">
    <source>
        <dbReference type="ARBA" id="ARBA00022843"/>
    </source>
</evidence>
<feature type="non-terminal residue" evidence="24">
    <location>
        <position position="1"/>
    </location>
</feature>
<dbReference type="Gene3D" id="3.20.20.140">
    <property type="entry name" value="Metal-dependent hydrolases"/>
    <property type="match status" value="1"/>
</dbReference>
<dbReference type="SMART" id="SM00483">
    <property type="entry name" value="POLXc"/>
    <property type="match status" value="1"/>
</dbReference>
<evidence type="ECO:0000256" key="7">
    <source>
        <dbReference type="ARBA" id="ARBA00022634"/>
    </source>
</evidence>
<evidence type="ECO:0000256" key="5">
    <source>
        <dbReference type="ARBA" id="ARBA00020020"/>
    </source>
</evidence>
<dbReference type="Gene3D" id="3.30.460.10">
    <property type="entry name" value="Beta Polymerase, domain 2"/>
    <property type="match status" value="1"/>
</dbReference>
<feature type="domain" description="Helix-hairpin-helix DNA-binding motif class 1" evidence="22">
    <location>
        <begin position="92"/>
        <end position="111"/>
    </location>
</feature>
<keyword evidence="8" id="KW-0808">Transferase</keyword>
<keyword evidence="6" id="KW-0488">Methylation</keyword>
<dbReference type="SUPFAM" id="SSF81301">
    <property type="entry name" value="Nucleotidyltransferase"/>
    <property type="match status" value="1"/>
</dbReference>
<reference evidence="24" key="1">
    <citation type="submission" date="2018-05" db="EMBL/GenBank/DDBJ databases">
        <authorList>
            <person name="Lanie J.A."/>
            <person name="Ng W.-L."/>
            <person name="Kazmierczak K.M."/>
            <person name="Andrzejewski T.M."/>
            <person name="Davidsen T.M."/>
            <person name="Wayne K.J."/>
            <person name="Tettelin H."/>
            <person name="Glass J.I."/>
            <person name="Rusch D."/>
            <person name="Podicherti R."/>
            <person name="Tsui H.-C.T."/>
            <person name="Winkler M.E."/>
        </authorList>
    </citation>
    <scope>NUCLEOTIDE SEQUENCE</scope>
</reference>
<dbReference type="InterPro" id="IPR043519">
    <property type="entry name" value="NT_sf"/>
</dbReference>
<evidence type="ECO:0000256" key="11">
    <source>
        <dbReference type="ARBA" id="ARBA00022763"/>
    </source>
</evidence>
<comment type="cofactor">
    <cofactor evidence="1">
        <name>Mg(2+)</name>
        <dbReference type="ChEBI" id="CHEBI:18420"/>
    </cofactor>
</comment>
<comment type="catalytic activity">
    <reaction evidence="18">
        <text>2'-deoxyribonucleotide-(2'-deoxyribose 5'-phosphate)-2'-deoxyribonucleotide-DNA = a 3'-end 2'-deoxyribonucleotide-(2,3-dehydro-2,3-deoxyribose 5'-phosphate)-DNA + a 5'-end 5'-phospho-2'-deoxyribonucleoside-DNA + H(+)</text>
        <dbReference type="Rhea" id="RHEA:66592"/>
        <dbReference type="Rhea" id="RHEA-COMP:13180"/>
        <dbReference type="Rhea" id="RHEA-COMP:16897"/>
        <dbReference type="Rhea" id="RHEA-COMP:17067"/>
        <dbReference type="ChEBI" id="CHEBI:15378"/>
        <dbReference type="ChEBI" id="CHEBI:136412"/>
        <dbReference type="ChEBI" id="CHEBI:157695"/>
        <dbReference type="ChEBI" id="CHEBI:167181"/>
        <dbReference type="EC" id="4.2.99.18"/>
    </reaction>
</comment>
<evidence type="ECO:0000256" key="2">
    <source>
        <dbReference type="ARBA" id="ARBA00004496"/>
    </source>
</evidence>
<feature type="non-terminal residue" evidence="24">
    <location>
        <position position="392"/>
    </location>
</feature>
<dbReference type="Gene3D" id="1.10.150.20">
    <property type="entry name" value="5' to 3' exonuclease, C-terminal subdomain"/>
    <property type="match status" value="1"/>
</dbReference>
<comment type="subcellular location">
    <subcellularLocation>
        <location evidence="2">Cytoplasm</location>
    </subcellularLocation>
</comment>
<dbReference type="GO" id="GO:0005737">
    <property type="term" value="C:cytoplasm"/>
    <property type="evidence" value="ECO:0007669"/>
    <property type="project" value="UniProtKB-SubCell"/>
</dbReference>
<keyword evidence="7" id="KW-0237">DNA synthesis</keyword>
<dbReference type="CDD" id="cd00141">
    <property type="entry name" value="NT_POLXc"/>
    <property type="match status" value="1"/>
</dbReference>
<dbReference type="InterPro" id="IPR022312">
    <property type="entry name" value="DNA_pol_X"/>
</dbReference>
<dbReference type="GO" id="GO:0006281">
    <property type="term" value="P:DNA repair"/>
    <property type="evidence" value="ECO:0007669"/>
    <property type="project" value="UniProtKB-KW"/>
</dbReference>
<protein>
    <recommendedName>
        <fullName evidence="5">DNA polymerase beta</fullName>
        <ecNumber evidence="3">2.7.7.7</ecNumber>
        <ecNumber evidence="4">4.2.99.18</ecNumber>
    </recommendedName>
    <alternativeName>
        <fullName evidence="16">5'-deoxyribose-phosphate lyase</fullName>
    </alternativeName>
    <alternativeName>
        <fullName evidence="17">AP lyase</fullName>
    </alternativeName>
</protein>
<evidence type="ECO:0000256" key="6">
    <source>
        <dbReference type="ARBA" id="ARBA00022481"/>
    </source>
</evidence>
<evidence type="ECO:0000256" key="18">
    <source>
        <dbReference type="ARBA" id="ARBA00044632"/>
    </source>
</evidence>
<evidence type="ECO:0000256" key="17">
    <source>
        <dbReference type="ARBA" id="ARBA00035726"/>
    </source>
</evidence>
<evidence type="ECO:0000256" key="1">
    <source>
        <dbReference type="ARBA" id="ARBA00001946"/>
    </source>
</evidence>
<comment type="catalytic activity">
    <reaction evidence="19">
        <text>a 5'-end 2'-deoxyribose-2'-deoxyribonucleotide-DNA = (2E,4S)-4-hydroxypenten-2-al-5-phosphate + a 5'-end 5'-phospho-2'-deoxyribonucleoside-DNA + H(+)</text>
        <dbReference type="Rhea" id="RHEA:76255"/>
        <dbReference type="Rhea" id="RHEA-COMP:13180"/>
        <dbReference type="Rhea" id="RHEA-COMP:18657"/>
        <dbReference type="ChEBI" id="CHEBI:15378"/>
        <dbReference type="ChEBI" id="CHEBI:136412"/>
        <dbReference type="ChEBI" id="CHEBI:195194"/>
        <dbReference type="ChEBI" id="CHEBI:195195"/>
    </reaction>
</comment>
<dbReference type="InterPro" id="IPR037160">
    <property type="entry name" value="DNA_Pol_thumb_sf"/>
</dbReference>
<evidence type="ECO:0000256" key="8">
    <source>
        <dbReference type="ARBA" id="ARBA00022679"/>
    </source>
</evidence>
<dbReference type="InterPro" id="IPR029398">
    <property type="entry name" value="PolB_thumb"/>
</dbReference>